<gene>
    <name evidence="4" type="ORF">ENV67_03870</name>
</gene>
<name>A0A7C4Y4V0_UNCW3</name>
<proteinExistence type="predicted"/>
<evidence type="ECO:0000313" key="4">
    <source>
        <dbReference type="EMBL" id="HGW91661.1"/>
    </source>
</evidence>
<accession>A0A7C4Y4V0</accession>
<dbReference type="SUPFAM" id="SSF54106">
    <property type="entry name" value="LysM domain"/>
    <property type="match status" value="1"/>
</dbReference>
<protein>
    <recommendedName>
        <fullName evidence="3">LysM domain-containing protein</fullName>
    </recommendedName>
</protein>
<organism evidence="4">
    <name type="scientific">candidate division WOR-3 bacterium</name>
    <dbReference type="NCBI Taxonomy" id="2052148"/>
    <lineage>
        <taxon>Bacteria</taxon>
        <taxon>Bacteria division WOR-3</taxon>
    </lineage>
</organism>
<dbReference type="PANTHER" id="PTHR34700:SF4">
    <property type="entry name" value="PHAGE-LIKE ELEMENT PBSX PROTEIN XKDP"/>
    <property type="match status" value="1"/>
</dbReference>
<feature type="signal peptide" evidence="2">
    <location>
        <begin position="1"/>
        <end position="20"/>
    </location>
</feature>
<dbReference type="Gene3D" id="1.20.5.340">
    <property type="match status" value="1"/>
</dbReference>
<dbReference type="EMBL" id="DTHG01000045">
    <property type="protein sequence ID" value="HGW91661.1"/>
    <property type="molecule type" value="Genomic_DNA"/>
</dbReference>
<dbReference type="InterPro" id="IPR036779">
    <property type="entry name" value="LysM_dom_sf"/>
</dbReference>
<feature type="domain" description="LysM" evidence="3">
    <location>
        <begin position="86"/>
        <end position="139"/>
    </location>
</feature>
<dbReference type="PANTHER" id="PTHR34700">
    <property type="entry name" value="POTASSIUM BINDING PROTEIN KBP"/>
    <property type="match status" value="1"/>
</dbReference>
<evidence type="ECO:0000259" key="3">
    <source>
        <dbReference type="PROSITE" id="PS51782"/>
    </source>
</evidence>
<dbReference type="InterPro" id="IPR052196">
    <property type="entry name" value="Bact_Kbp"/>
</dbReference>
<dbReference type="Gene3D" id="3.10.350.10">
    <property type="entry name" value="LysM domain"/>
    <property type="match status" value="1"/>
</dbReference>
<keyword evidence="2" id="KW-0732">Signal</keyword>
<dbReference type="InterPro" id="IPR018392">
    <property type="entry name" value="LysM"/>
</dbReference>
<feature type="coiled-coil region" evidence="1">
    <location>
        <begin position="30"/>
        <end position="82"/>
    </location>
</feature>
<feature type="chain" id="PRO_5027648180" description="LysM domain-containing protein" evidence="2">
    <location>
        <begin position="21"/>
        <end position="142"/>
    </location>
</feature>
<keyword evidence="1" id="KW-0175">Coiled coil</keyword>
<evidence type="ECO:0000256" key="1">
    <source>
        <dbReference type="SAM" id="Coils"/>
    </source>
</evidence>
<dbReference type="PROSITE" id="PS51782">
    <property type="entry name" value="LYSM"/>
    <property type="match status" value="1"/>
</dbReference>
<evidence type="ECO:0000256" key="2">
    <source>
        <dbReference type="SAM" id="SignalP"/>
    </source>
</evidence>
<comment type="caution">
    <text evidence="4">The sequence shown here is derived from an EMBL/GenBank/DDBJ whole genome shotgun (WGS) entry which is preliminary data.</text>
</comment>
<dbReference type="AlphaFoldDB" id="A0A7C4Y4V0"/>
<reference evidence="4" key="1">
    <citation type="journal article" date="2020" name="mSystems">
        <title>Genome- and Community-Level Interaction Insights into Carbon Utilization and Element Cycling Functions of Hydrothermarchaeota in Hydrothermal Sediment.</title>
        <authorList>
            <person name="Zhou Z."/>
            <person name="Liu Y."/>
            <person name="Xu W."/>
            <person name="Pan J."/>
            <person name="Luo Z.H."/>
            <person name="Li M."/>
        </authorList>
    </citation>
    <scope>NUCLEOTIDE SEQUENCE [LARGE SCALE GENOMIC DNA]</scope>
    <source>
        <strain evidence="4">SpSt-780</strain>
    </source>
</reference>
<sequence length="142" mass="16587">MKKILIVLAILLLIAPALNAAEKKLKPEEAQKEIQNYMELENQLKQQIENEKLEIEALKGEIAGLETKINELKSKIEELKSKPVEVYYIVKWGDWLSKLAEYKEVYGKGQYRRWRDIYNANKNLIKDPDLILPGWKLIIPKP</sequence>